<dbReference type="Pfam" id="PF12802">
    <property type="entry name" value="MarR_2"/>
    <property type="match status" value="1"/>
</dbReference>
<dbReference type="Proteomes" id="UP000553957">
    <property type="component" value="Unassembled WGS sequence"/>
</dbReference>
<evidence type="ECO:0000313" key="5">
    <source>
        <dbReference type="Proteomes" id="UP000553957"/>
    </source>
</evidence>
<sequence length="274" mass="30249">MIPADAAQTLRGVVDRPWLRLPNCVCSPGTNHSVRTQLDSLAATSPDHLVHDVLRLYRDDEPLPEYWQRALHDPRRWLAAFATAMAVAWQALAPAWRETKAVRIRETERVGVAVVSGAFDALLASVNPPSDVADRALHFPDANPYQVRLGPRRLVLVPEVSGSSMSVFSLDEPDLVWFAYPAPGVEHLHDSDATPPSHSSLKLLLGPIKARLLQVLTHPFTMGVLADRLRLDPSTATYHCKQLVNAGLVARTQAGRQVRVWRTPRGDALIDLLS</sequence>
<organism evidence="3 4">
    <name type="scientific">Kribbella sandramycini</name>
    <dbReference type="NCBI Taxonomy" id="60450"/>
    <lineage>
        <taxon>Bacteria</taxon>
        <taxon>Bacillati</taxon>
        <taxon>Actinomycetota</taxon>
        <taxon>Actinomycetes</taxon>
        <taxon>Propionibacteriales</taxon>
        <taxon>Kribbellaceae</taxon>
        <taxon>Kribbella</taxon>
    </lineage>
</organism>
<evidence type="ECO:0000313" key="3">
    <source>
        <dbReference type="EMBL" id="NOL42725.1"/>
    </source>
</evidence>
<dbReference type="Proteomes" id="UP000534306">
    <property type="component" value="Unassembled WGS sequence"/>
</dbReference>
<reference evidence="2 5" key="2">
    <citation type="submission" date="2020-08" db="EMBL/GenBank/DDBJ databases">
        <title>Sequencing the genomes of 1000 actinobacteria strains.</title>
        <authorList>
            <person name="Klenk H.-P."/>
        </authorList>
    </citation>
    <scope>NUCLEOTIDE SEQUENCE [LARGE SCALE GENOMIC DNA]</scope>
    <source>
        <strain evidence="2 5">DSM 15626</strain>
    </source>
</reference>
<evidence type="ECO:0000313" key="2">
    <source>
        <dbReference type="EMBL" id="MBB6566620.1"/>
    </source>
</evidence>
<proteinExistence type="predicted"/>
<comment type="caution">
    <text evidence="3">The sequence shown here is derived from an EMBL/GenBank/DDBJ whole genome shotgun (WGS) entry which is preliminary data.</text>
</comment>
<gene>
    <name evidence="2" type="ORF">HNR71_002257</name>
    <name evidence="3" type="ORF">HPO96_20990</name>
</gene>
<dbReference type="AlphaFoldDB" id="A0A7Y4P229"/>
<dbReference type="InterPro" id="IPR036390">
    <property type="entry name" value="WH_DNA-bd_sf"/>
</dbReference>
<dbReference type="SUPFAM" id="SSF46785">
    <property type="entry name" value="Winged helix' DNA-binding domain"/>
    <property type="match status" value="1"/>
</dbReference>
<evidence type="ECO:0000313" key="4">
    <source>
        <dbReference type="Proteomes" id="UP000534306"/>
    </source>
</evidence>
<protein>
    <submittedName>
        <fullName evidence="3">Winged helix-turn-helix transcriptional regulator</fullName>
    </submittedName>
</protein>
<dbReference type="EMBL" id="JACHKF010000001">
    <property type="protein sequence ID" value="MBB6566620.1"/>
    <property type="molecule type" value="Genomic_DNA"/>
</dbReference>
<dbReference type="EMBL" id="JABJRC010000005">
    <property type="protein sequence ID" value="NOL42725.1"/>
    <property type="molecule type" value="Genomic_DNA"/>
</dbReference>
<feature type="domain" description="HTH marR-type" evidence="1">
    <location>
        <begin position="212"/>
        <end position="255"/>
    </location>
</feature>
<dbReference type="Gene3D" id="1.10.10.10">
    <property type="entry name" value="Winged helix-like DNA-binding domain superfamily/Winged helix DNA-binding domain"/>
    <property type="match status" value="1"/>
</dbReference>
<reference evidence="3 4" key="1">
    <citation type="submission" date="2020-05" db="EMBL/GenBank/DDBJ databases">
        <title>Genome sequence of Kribbella sandramycini ATCC 39419.</title>
        <authorList>
            <person name="Maclea K.S."/>
            <person name="Fair J.L."/>
        </authorList>
    </citation>
    <scope>NUCLEOTIDE SEQUENCE [LARGE SCALE GENOMIC DNA]</scope>
    <source>
        <strain evidence="3 4">ATCC 39419</strain>
    </source>
</reference>
<name>A0A7Y4P229_9ACTN</name>
<dbReference type="CDD" id="cd00090">
    <property type="entry name" value="HTH_ARSR"/>
    <property type="match status" value="1"/>
</dbReference>
<dbReference type="InterPro" id="IPR011991">
    <property type="entry name" value="ArsR-like_HTH"/>
</dbReference>
<dbReference type="InterPro" id="IPR000835">
    <property type="entry name" value="HTH_MarR-typ"/>
</dbReference>
<dbReference type="GO" id="GO:0003700">
    <property type="term" value="F:DNA-binding transcription factor activity"/>
    <property type="evidence" value="ECO:0007669"/>
    <property type="project" value="InterPro"/>
</dbReference>
<dbReference type="RefSeq" id="WP_171675224.1">
    <property type="nucleotide sequence ID" value="NZ_BAAAGT010000004.1"/>
</dbReference>
<evidence type="ECO:0000259" key="1">
    <source>
        <dbReference type="Pfam" id="PF12802"/>
    </source>
</evidence>
<dbReference type="InterPro" id="IPR036388">
    <property type="entry name" value="WH-like_DNA-bd_sf"/>
</dbReference>
<keyword evidence="4" id="KW-1185">Reference proteome</keyword>
<accession>A0A7Y4P229</accession>